<comment type="caution">
    <text evidence="2">The sequence shown here is derived from an EMBL/GenBank/DDBJ whole genome shotgun (WGS) entry which is preliminary data.</text>
</comment>
<reference evidence="2" key="1">
    <citation type="journal article" date="2021" name="IMA Fungus">
        <title>Genomic characterization of three marine fungi, including Emericellopsis atlantica sp. nov. with signatures of a generalist lifestyle and marine biomass degradation.</title>
        <authorList>
            <person name="Hagestad O.C."/>
            <person name="Hou L."/>
            <person name="Andersen J.H."/>
            <person name="Hansen E.H."/>
            <person name="Altermark B."/>
            <person name="Li C."/>
            <person name="Kuhnert E."/>
            <person name="Cox R.J."/>
            <person name="Crous P.W."/>
            <person name="Spatafora J.W."/>
            <person name="Lail K."/>
            <person name="Amirebrahimi M."/>
            <person name="Lipzen A."/>
            <person name="Pangilinan J."/>
            <person name="Andreopoulos W."/>
            <person name="Hayes R.D."/>
            <person name="Ng V."/>
            <person name="Grigoriev I.V."/>
            <person name="Jackson S.A."/>
            <person name="Sutton T.D.S."/>
            <person name="Dobson A.D.W."/>
            <person name="Rama T."/>
        </authorList>
    </citation>
    <scope>NUCLEOTIDE SEQUENCE</scope>
    <source>
        <strain evidence="2">TRa018bII</strain>
    </source>
</reference>
<sequence>MAKQVVLDLFLSPDCLCFLQAGALQMLRNGTGPKSQVSTAEHKKLMLIIPISIPSSSRGVWRLLSEGSLSTPPRPRDRLGKGPQLLKELSLFLIRAKSLALMCIWSRGHYLTAQSHQSFAPANPSFSLQVDIAACEPEFDFASKDSELAGQTKAQPQELHEAEGCPPPINRAANKPVSIADIPKQRGADIKCRTVCTRRPRENRGTRAVTPSV</sequence>
<evidence type="ECO:0000313" key="3">
    <source>
        <dbReference type="Proteomes" id="UP000824998"/>
    </source>
</evidence>
<evidence type="ECO:0000313" key="2">
    <source>
        <dbReference type="EMBL" id="KAG9235158.1"/>
    </source>
</evidence>
<gene>
    <name evidence="2" type="ORF">BJ875DRAFT_542359</name>
</gene>
<dbReference type="EMBL" id="MU251440">
    <property type="protein sequence ID" value="KAG9235158.1"/>
    <property type="molecule type" value="Genomic_DNA"/>
</dbReference>
<name>A0A9P7YLF6_9HELO</name>
<dbReference type="Proteomes" id="UP000824998">
    <property type="component" value="Unassembled WGS sequence"/>
</dbReference>
<accession>A0A9P7YLF6</accession>
<dbReference type="AlphaFoldDB" id="A0A9P7YLF6"/>
<protein>
    <submittedName>
        <fullName evidence="2">Uncharacterized protein</fullName>
    </submittedName>
</protein>
<proteinExistence type="predicted"/>
<feature type="region of interest" description="Disordered" evidence="1">
    <location>
        <begin position="148"/>
        <end position="176"/>
    </location>
</feature>
<evidence type="ECO:0000256" key="1">
    <source>
        <dbReference type="SAM" id="MobiDB-lite"/>
    </source>
</evidence>
<keyword evidence="3" id="KW-1185">Reference proteome</keyword>
<organism evidence="2 3">
    <name type="scientific">Amylocarpus encephaloides</name>
    <dbReference type="NCBI Taxonomy" id="45428"/>
    <lineage>
        <taxon>Eukaryota</taxon>
        <taxon>Fungi</taxon>
        <taxon>Dikarya</taxon>
        <taxon>Ascomycota</taxon>
        <taxon>Pezizomycotina</taxon>
        <taxon>Leotiomycetes</taxon>
        <taxon>Helotiales</taxon>
        <taxon>Helotiales incertae sedis</taxon>
        <taxon>Amylocarpus</taxon>
    </lineage>
</organism>